<evidence type="ECO:0000313" key="2">
    <source>
        <dbReference type="EnsemblPlants" id="cds.evm.model.01.2679"/>
    </source>
</evidence>
<dbReference type="AlphaFoldDB" id="A0A803NM66"/>
<dbReference type="Gramene" id="evm.model.01.2679">
    <property type="protein sequence ID" value="cds.evm.model.01.2679"/>
    <property type="gene ID" value="evm.TU.01.2679"/>
</dbReference>
<protein>
    <recommendedName>
        <fullName evidence="1">Reverse transcriptase zinc-binding domain-containing protein</fullName>
    </recommendedName>
</protein>
<feature type="domain" description="Reverse transcriptase zinc-binding" evidence="1">
    <location>
        <begin position="87"/>
        <end position="176"/>
    </location>
</feature>
<reference evidence="2" key="1">
    <citation type="submission" date="2018-11" db="EMBL/GenBank/DDBJ databases">
        <authorList>
            <person name="Grassa J C."/>
        </authorList>
    </citation>
    <scope>NUCLEOTIDE SEQUENCE [LARGE SCALE GENOMIC DNA]</scope>
</reference>
<dbReference type="EnsemblPlants" id="evm.model.01.2679">
    <property type="protein sequence ID" value="cds.evm.model.01.2679"/>
    <property type="gene ID" value="evm.TU.01.2679"/>
</dbReference>
<dbReference type="InterPro" id="IPR026960">
    <property type="entry name" value="RVT-Znf"/>
</dbReference>
<dbReference type="Proteomes" id="UP000596661">
    <property type="component" value="Chromosome 1"/>
</dbReference>
<proteinExistence type="predicted"/>
<dbReference type="EMBL" id="UZAU01000078">
    <property type="status" value="NOT_ANNOTATED_CDS"/>
    <property type="molecule type" value="Genomic_DNA"/>
</dbReference>
<evidence type="ECO:0000259" key="1">
    <source>
        <dbReference type="Pfam" id="PF13966"/>
    </source>
</evidence>
<sequence>MVVDGKNTSIWEDPWVIHRKDLYPKLIGSTLWFQKVADILLENKEWDLQKLALLFDQETIVNIRKVGKPTGRGKDYWVWTREAKGQFSSKSAYLIQVLDRAYQCDVAPSLWNRLWNSKILECHKIMWWSILSNVFPICKILGQRMTVEDTSCPICGGNEKTIEYLFLNCNLVFHLWRSSPWGLIPISDSSARIWDCVKFLWNLNSRGVNVNEIFLYASIIIDTIWRTQNDKLSTVFLYDPLIGEASVCLLAIETSVALGYNFVIVESDSEIIINSIRRLSP</sequence>
<evidence type="ECO:0000313" key="3">
    <source>
        <dbReference type="Proteomes" id="UP000596661"/>
    </source>
</evidence>
<reference evidence="2" key="2">
    <citation type="submission" date="2021-03" db="UniProtKB">
        <authorList>
            <consortium name="EnsemblPlants"/>
        </authorList>
    </citation>
    <scope>IDENTIFICATION</scope>
</reference>
<name>A0A803NM66_CANSA</name>
<organism evidence="2 3">
    <name type="scientific">Cannabis sativa</name>
    <name type="common">Hemp</name>
    <name type="synonym">Marijuana</name>
    <dbReference type="NCBI Taxonomy" id="3483"/>
    <lineage>
        <taxon>Eukaryota</taxon>
        <taxon>Viridiplantae</taxon>
        <taxon>Streptophyta</taxon>
        <taxon>Embryophyta</taxon>
        <taxon>Tracheophyta</taxon>
        <taxon>Spermatophyta</taxon>
        <taxon>Magnoliopsida</taxon>
        <taxon>eudicotyledons</taxon>
        <taxon>Gunneridae</taxon>
        <taxon>Pentapetalae</taxon>
        <taxon>rosids</taxon>
        <taxon>fabids</taxon>
        <taxon>Rosales</taxon>
        <taxon>Cannabaceae</taxon>
        <taxon>Cannabis</taxon>
    </lineage>
</organism>
<dbReference type="Pfam" id="PF13966">
    <property type="entry name" value="zf-RVT"/>
    <property type="match status" value="1"/>
</dbReference>
<keyword evidence="3" id="KW-1185">Reference proteome</keyword>
<accession>A0A803NM66</accession>